<keyword evidence="1" id="KW-0732">Signal</keyword>
<feature type="chain" id="PRO_5012838074" evidence="1">
    <location>
        <begin position="26"/>
        <end position="150"/>
    </location>
</feature>
<dbReference type="VEuPathDB" id="FungiDB:ASPZODRAFT_1703006"/>
<accession>A0A1L9SJX2</accession>
<dbReference type="AlphaFoldDB" id="A0A1L9SJX2"/>
<gene>
    <name evidence="2" type="ORF">ASPZODRAFT_1703006</name>
</gene>
<dbReference type="RefSeq" id="XP_022582030.1">
    <property type="nucleotide sequence ID" value="XM_022726938.1"/>
</dbReference>
<dbReference type="EMBL" id="KV878340">
    <property type="protein sequence ID" value="OJJ47520.1"/>
    <property type="molecule type" value="Genomic_DNA"/>
</dbReference>
<reference evidence="3" key="1">
    <citation type="journal article" date="2017" name="Genome Biol.">
        <title>Comparative genomics reveals high biological diversity and specific adaptations in the industrially and medically important fungal genus Aspergillus.</title>
        <authorList>
            <person name="de Vries R.P."/>
            <person name="Riley R."/>
            <person name="Wiebenga A."/>
            <person name="Aguilar-Osorio G."/>
            <person name="Amillis S."/>
            <person name="Uchima C.A."/>
            <person name="Anderluh G."/>
            <person name="Asadollahi M."/>
            <person name="Askin M."/>
            <person name="Barry K."/>
            <person name="Battaglia E."/>
            <person name="Bayram O."/>
            <person name="Benocci T."/>
            <person name="Braus-Stromeyer S.A."/>
            <person name="Caldana C."/>
            <person name="Canovas D."/>
            <person name="Cerqueira G.C."/>
            <person name="Chen F."/>
            <person name="Chen W."/>
            <person name="Choi C."/>
            <person name="Clum A."/>
            <person name="Dos Santos R.A."/>
            <person name="Damasio A.R."/>
            <person name="Diallinas G."/>
            <person name="Emri T."/>
            <person name="Fekete E."/>
            <person name="Flipphi M."/>
            <person name="Freyberg S."/>
            <person name="Gallo A."/>
            <person name="Gournas C."/>
            <person name="Habgood R."/>
            <person name="Hainaut M."/>
            <person name="Harispe M.L."/>
            <person name="Henrissat B."/>
            <person name="Hilden K.S."/>
            <person name="Hope R."/>
            <person name="Hossain A."/>
            <person name="Karabika E."/>
            <person name="Karaffa L."/>
            <person name="Karanyi Z."/>
            <person name="Krasevec N."/>
            <person name="Kuo A."/>
            <person name="Kusch H."/>
            <person name="LaButti K."/>
            <person name="Lagendijk E.L."/>
            <person name="Lapidus A."/>
            <person name="Levasseur A."/>
            <person name="Lindquist E."/>
            <person name="Lipzen A."/>
            <person name="Logrieco A.F."/>
            <person name="MacCabe A."/>
            <person name="Maekelae M.R."/>
            <person name="Malavazi I."/>
            <person name="Melin P."/>
            <person name="Meyer V."/>
            <person name="Mielnichuk N."/>
            <person name="Miskei M."/>
            <person name="Molnar A.P."/>
            <person name="Mule G."/>
            <person name="Ngan C.Y."/>
            <person name="Orejas M."/>
            <person name="Orosz E."/>
            <person name="Ouedraogo J.P."/>
            <person name="Overkamp K.M."/>
            <person name="Park H.-S."/>
            <person name="Perrone G."/>
            <person name="Piumi F."/>
            <person name="Punt P.J."/>
            <person name="Ram A.F."/>
            <person name="Ramon A."/>
            <person name="Rauscher S."/>
            <person name="Record E."/>
            <person name="Riano-Pachon D.M."/>
            <person name="Robert V."/>
            <person name="Roehrig J."/>
            <person name="Ruller R."/>
            <person name="Salamov A."/>
            <person name="Salih N.S."/>
            <person name="Samson R.A."/>
            <person name="Sandor E."/>
            <person name="Sanguinetti M."/>
            <person name="Schuetze T."/>
            <person name="Sepcic K."/>
            <person name="Shelest E."/>
            <person name="Sherlock G."/>
            <person name="Sophianopoulou V."/>
            <person name="Squina F.M."/>
            <person name="Sun H."/>
            <person name="Susca A."/>
            <person name="Todd R.B."/>
            <person name="Tsang A."/>
            <person name="Unkles S.E."/>
            <person name="van de Wiele N."/>
            <person name="van Rossen-Uffink D."/>
            <person name="Oliveira J.V."/>
            <person name="Vesth T.C."/>
            <person name="Visser J."/>
            <person name="Yu J.-H."/>
            <person name="Zhou M."/>
            <person name="Andersen M.R."/>
            <person name="Archer D.B."/>
            <person name="Baker S.E."/>
            <person name="Benoit I."/>
            <person name="Brakhage A.A."/>
            <person name="Braus G.H."/>
            <person name="Fischer R."/>
            <person name="Frisvad J.C."/>
            <person name="Goldman G.H."/>
            <person name="Houbraken J."/>
            <person name="Oakley B."/>
            <person name="Pocsi I."/>
            <person name="Scazzocchio C."/>
            <person name="Seiboth B."/>
            <person name="vanKuyk P.A."/>
            <person name="Wortman J."/>
            <person name="Dyer P.S."/>
            <person name="Grigoriev I.V."/>
        </authorList>
    </citation>
    <scope>NUCLEOTIDE SEQUENCE [LARGE SCALE GENOMIC DNA]</scope>
    <source>
        <strain evidence="3">CBS 506.65</strain>
    </source>
</reference>
<evidence type="ECO:0000313" key="3">
    <source>
        <dbReference type="Proteomes" id="UP000184188"/>
    </source>
</evidence>
<evidence type="ECO:0000313" key="2">
    <source>
        <dbReference type="EMBL" id="OJJ47520.1"/>
    </source>
</evidence>
<name>A0A1L9SJX2_9EURO</name>
<sequence length="150" mass="17282">MQGYTSTSKDSRWLLALLISLAVQSDSLSTRSLVHTLPSGYILRDFSLMDLQGLLNFFHREYTRVQGGPDGEIPSMVSLQTDLESNKHLAQVRTGFRSLNDLYIYLSVWKNSWHEIMDPFQRNPRARLNTNQESRDQWIKDTSSLSDLES</sequence>
<feature type="signal peptide" evidence="1">
    <location>
        <begin position="1"/>
        <end position="25"/>
    </location>
</feature>
<protein>
    <submittedName>
        <fullName evidence="2">Uncharacterized protein</fullName>
    </submittedName>
</protein>
<keyword evidence="3" id="KW-1185">Reference proteome</keyword>
<evidence type="ECO:0000256" key="1">
    <source>
        <dbReference type="SAM" id="SignalP"/>
    </source>
</evidence>
<organism evidence="2 3">
    <name type="scientific">Penicilliopsis zonata CBS 506.65</name>
    <dbReference type="NCBI Taxonomy" id="1073090"/>
    <lineage>
        <taxon>Eukaryota</taxon>
        <taxon>Fungi</taxon>
        <taxon>Dikarya</taxon>
        <taxon>Ascomycota</taxon>
        <taxon>Pezizomycotina</taxon>
        <taxon>Eurotiomycetes</taxon>
        <taxon>Eurotiomycetidae</taxon>
        <taxon>Eurotiales</taxon>
        <taxon>Aspergillaceae</taxon>
        <taxon>Penicilliopsis</taxon>
    </lineage>
</organism>
<dbReference type="GeneID" id="34613402"/>
<proteinExistence type="predicted"/>
<dbReference type="Proteomes" id="UP000184188">
    <property type="component" value="Unassembled WGS sequence"/>
</dbReference>